<evidence type="ECO:0000313" key="2">
    <source>
        <dbReference type="EMBL" id="MDH2393681.1"/>
    </source>
</evidence>
<reference evidence="2 3" key="1">
    <citation type="submission" date="2023-04" db="EMBL/GenBank/DDBJ databases">
        <title>Streptomyces chengmaiensis sp. nov. isolated from the stem of mangrove plant in Hainan.</title>
        <authorList>
            <person name="Huang X."/>
            <person name="Zhou S."/>
            <person name="Chu X."/>
            <person name="Xie Y."/>
            <person name="Lin Y."/>
        </authorList>
    </citation>
    <scope>NUCLEOTIDE SEQUENCE [LARGE SCALE GENOMIC DNA]</scope>
    <source>
        <strain evidence="2 3">HNM0663</strain>
    </source>
</reference>
<dbReference type="RefSeq" id="WP_279932996.1">
    <property type="nucleotide sequence ID" value="NZ_JARWBG010000078.1"/>
</dbReference>
<proteinExistence type="predicted"/>
<evidence type="ECO:0000256" key="1">
    <source>
        <dbReference type="SAM" id="MobiDB-lite"/>
    </source>
</evidence>
<dbReference type="EMBL" id="JARWBG010000078">
    <property type="protein sequence ID" value="MDH2393681.1"/>
    <property type="molecule type" value="Genomic_DNA"/>
</dbReference>
<evidence type="ECO:0000313" key="3">
    <source>
        <dbReference type="Proteomes" id="UP001223144"/>
    </source>
</evidence>
<accession>A0ABT6HY96</accession>
<keyword evidence="3" id="KW-1185">Reference proteome</keyword>
<feature type="region of interest" description="Disordered" evidence="1">
    <location>
        <begin position="94"/>
        <end position="120"/>
    </location>
</feature>
<comment type="caution">
    <text evidence="2">The sequence shown here is derived from an EMBL/GenBank/DDBJ whole genome shotgun (WGS) entry which is preliminary data.</text>
</comment>
<protein>
    <submittedName>
        <fullName evidence="2">Uncharacterized protein</fullName>
    </submittedName>
</protein>
<name>A0ABT6HY96_9ACTN</name>
<sequence>MSGVYEAYPDALRSSIERMRRLPELARKLGEDFTGQERSYVEWPGWTDDFAHEVRPVYESNNEYCLGISSTLFQALDGLVSATLANLENIEQTRTDSTERIREHRLRTEEAVEGDTGGRH</sequence>
<gene>
    <name evidence="2" type="ORF">QCN29_33960</name>
</gene>
<dbReference type="Proteomes" id="UP001223144">
    <property type="component" value="Unassembled WGS sequence"/>
</dbReference>
<organism evidence="2 3">
    <name type="scientific">Streptomyces chengmaiensis</name>
    <dbReference type="NCBI Taxonomy" id="3040919"/>
    <lineage>
        <taxon>Bacteria</taxon>
        <taxon>Bacillati</taxon>
        <taxon>Actinomycetota</taxon>
        <taxon>Actinomycetes</taxon>
        <taxon>Kitasatosporales</taxon>
        <taxon>Streptomycetaceae</taxon>
        <taxon>Streptomyces</taxon>
    </lineage>
</organism>